<dbReference type="Proteomes" id="UP000007799">
    <property type="component" value="Unassembled WGS sequence"/>
</dbReference>
<dbReference type="GO" id="GO:0006635">
    <property type="term" value="P:fatty acid beta-oxidation"/>
    <property type="evidence" value="ECO:0007669"/>
    <property type="project" value="TreeGrafter"/>
</dbReference>
<accession>F2UPG1</accession>
<evidence type="ECO:0000313" key="3">
    <source>
        <dbReference type="EMBL" id="EGD79516.1"/>
    </source>
</evidence>
<dbReference type="PANTHER" id="PTHR11941">
    <property type="entry name" value="ENOYL-COA HYDRATASE-RELATED"/>
    <property type="match status" value="1"/>
</dbReference>
<dbReference type="PANTHER" id="PTHR11941:SF173">
    <property type="entry name" value="3-HYDROXYBUTYRYL-COA DEHYDRATASE-LIKE PROTEIN, MITOCHONDRIAL"/>
    <property type="match status" value="1"/>
</dbReference>
<dbReference type="InterPro" id="IPR029045">
    <property type="entry name" value="ClpP/crotonase-like_dom_sf"/>
</dbReference>
<dbReference type="eggNOG" id="KOG1680">
    <property type="taxonomic scope" value="Eukaryota"/>
</dbReference>
<gene>
    <name evidence="3" type="ORF">PTSG_10087</name>
</gene>
<dbReference type="Gene3D" id="3.90.226.10">
    <property type="entry name" value="2-enoyl-CoA Hydratase, Chain A, domain 1"/>
    <property type="match status" value="1"/>
</dbReference>
<sequence>MSVVLRCVSVLCSVRGAVVRRQGLHTGRRAAMAVTTPGAQEALVKCDVEDRVATITLNDPKRLNALTEAMGDELVQVVEQLQTNTDVRAVVLTGAGNAFSAGGDLNFLQARIDTPSKHANNRTMRNFYARFLCIRKLNVPVIAAVNGAAVGAGLCLATACDLRVAHTCAKMGYTFAKLGLHPGMAATHFASQVMGPQMAAQMLLTGELIDGSVAMQRGLVVDVANTPDGAVRKATALARDIAQSSPVAVQECVKSLRVRQDAGLEDALAREAHAQSISYASQDIVEGIAAVKEKRKPAF</sequence>
<dbReference type="RefSeq" id="XP_004988997.1">
    <property type="nucleotide sequence ID" value="XM_004988940.1"/>
</dbReference>
<dbReference type="KEGG" id="sre:PTSG_10087"/>
<dbReference type="InterPro" id="IPR018376">
    <property type="entry name" value="Enoyl-CoA_hyd/isom_CS"/>
</dbReference>
<dbReference type="AlphaFoldDB" id="F2UPG1"/>
<dbReference type="PROSITE" id="PS00166">
    <property type="entry name" value="ENOYL_COA_HYDRATASE"/>
    <property type="match status" value="1"/>
</dbReference>
<dbReference type="Pfam" id="PF00378">
    <property type="entry name" value="ECH_1"/>
    <property type="match status" value="1"/>
</dbReference>
<evidence type="ECO:0000256" key="2">
    <source>
        <dbReference type="RuleBase" id="RU003707"/>
    </source>
</evidence>
<dbReference type="GeneID" id="16069539"/>
<dbReference type="GO" id="GO:0003824">
    <property type="term" value="F:catalytic activity"/>
    <property type="evidence" value="ECO:0007669"/>
    <property type="project" value="InterPro"/>
</dbReference>
<dbReference type="OMA" id="SCDMVVC"/>
<dbReference type="CDD" id="cd06558">
    <property type="entry name" value="crotonase-like"/>
    <property type="match status" value="1"/>
</dbReference>
<comment type="similarity">
    <text evidence="1 2">Belongs to the enoyl-CoA hydratase/isomerase family.</text>
</comment>
<dbReference type="OrthoDB" id="2139957at2759"/>
<dbReference type="EMBL" id="GL832986">
    <property type="protein sequence ID" value="EGD79516.1"/>
    <property type="molecule type" value="Genomic_DNA"/>
</dbReference>
<protein>
    <recommendedName>
        <fullName evidence="5">Enoyl-CoA hydratase/isomerase</fullName>
    </recommendedName>
</protein>
<name>F2UPG1_SALR5</name>
<keyword evidence="4" id="KW-1185">Reference proteome</keyword>
<dbReference type="SUPFAM" id="SSF52096">
    <property type="entry name" value="ClpP/crotonase"/>
    <property type="match status" value="1"/>
</dbReference>
<organism evidence="4">
    <name type="scientific">Salpingoeca rosetta (strain ATCC 50818 / BSB-021)</name>
    <dbReference type="NCBI Taxonomy" id="946362"/>
    <lineage>
        <taxon>Eukaryota</taxon>
        <taxon>Choanoflagellata</taxon>
        <taxon>Craspedida</taxon>
        <taxon>Salpingoecidae</taxon>
        <taxon>Salpingoeca</taxon>
    </lineage>
</organism>
<dbReference type="InterPro" id="IPR001753">
    <property type="entry name" value="Enoyl-CoA_hydra/iso"/>
</dbReference>
<dbReference type="STRING" id="946362.F2UPG1"/>
<dbReference type="GO" id="GO:0005739">
    <property type="term" value="C:mitochondrion"/>
    <property type="evidence" value="ECO:0007669"/>
    <property type="project" value="TreeGrafter"/>
</dbReference>
<reference evidence="3" key="1">
    <citation type="submission" date="2009-08" db="EMBL/GenBank/DDBJ databases">
        <title>Annotation of Salpingoeca rosetta.</title>
        <authorList>
            <consortium name="The Broad Institute Genome Sequencing Platform"/>
            <person name="Russ C."/>
            <person name="Cuomo C."/>
            <person name="Burger G."/>
            <person name="Gray M.W."/>
            <person name="Holland P.W.H."/>
            <person name="King N."/>
            <person name="Lang F.B.F."/>
            <person name="Roger A.J."/>
            <person name="Ruiz-Trillo I."/>
            <person name="Young S.K."/>
            <person name="Zeng Q."/>
            <person name="Gargeya S."/>
            <person name="Alvarado L."/>
            <person name="Berlin A."/>
            <person name="Chapman S.B."/>
            <person name="Chen Z."/>
            <person name="Freedman E."/>
            <person name="Gellesch M."/>
            <person name="Goldberg J."/>
            <person name="Griggs A."/>
            <person name="Gujja S."/>
            <person name="Heilman E."/>
            <person name="Heiman D."/>
            <person name="Howarth C."/>
            <person name="Mehta T."/>
            <person name="Neiman D."/>
            <person name="Pearson M."/>
            <person name="Roberts A."/>
            <person name="Saif S."/>
            <person name="Shea T."/>
            <person name="Shenoy N."/>
            <person name="Sisk P."/>
            <person name="Stolte C."/>
            <person name="Sykes S."/>
            <person name="White J."/>
            <person name="Yandava C."/>
            <person name="Haas B."/>
            <person name="Nusbaum C."/>
            <person name="Birren B."/>
        </authorList>
    </citation>
    <scope>NUCLEOTIDE SEQUENCE [LARGE SCALE GENOMIC DNA]</scope>
    <source>
        <strain evidence="3">ATCC 50818</strain>
    </source>
</reference>
<evidence type="ECO:0000313" key="4">
    <source>
        <dbReference type="Proteomes" id="UP000007799"/>
    </source>
</evidence>
<dbReference type="InParanoid" id="F2UPG1"/>
<evidence type="ECO:0008006" key="5">
    <source>
        <dbReference type="Google" id="ProtNLM"/>
    </source>
</evidence>
<evidence type="ECO:0000256" key="1">
    <source>
        <dbReference type="ARBA" id="ARBA00005254"/>
    </source>
</evidence>
<proteinExistence type="inferred from homology"/>